<proteinExistence type="predicted"/>
<protein>
    <submittedName>
        <fullName evidence="1">Uncharacterized protein</fullName>
    </submittedName>
</protein>
<accession>A0A8F5VL15</accession>
<dbReference type="AlphaFoldDB" id="A0A8F5VL15"/>
<evidence type="ECO:0000313" key="2">
    <source>
        <dbReference type="Proteomes" id="UP000694228"/>
    </source>
</evidence>
<reference evidence="1 2" key="1">
    <citation type="submission" date="2021-06" db="EMBL/GenBank/DDBJ databases">
        <title>Complete genome sequence of the secondary alcohol utilizing methanogen Methanospirillum hungatei strain GP1.</title>
        <authorList>
            <person name="Day L.A."/>
            <person name="Costa K.C."/>
        </authorList>
    </citation>
    <scope>NUCLEOTIDE SEQUENCE [LARGE SCALE GENOMIC DNA]</scope>
    <source>
        <strain evidence="1 2">GP1</strain>
    </source>
</reference>
<gene>
    <name evidence="1" type="ORF">KSK55_11630</name>
</gene>
<evidence type="ECO:0000313" key="1">
    <source>
        <dbReference type="EMBL" id="QXO93981.1"/>
    </source>
</evidence>
<dbReference type="EMBL" id="CP077107">
    <property type="protein sequence ID" value="QXO93981.1"/>
    <property type="molecule type" value="Genomic_DNA"/>
</dbReference>
<dbReference type="OrthoDB" id="115095at2157"/>
<dbReference type="Proteomes" id="UP000694228">
    <property type="component" value="Chromosome"/>
</dbReference>
<sequence>MNILKRKRTSKCTSGALVHEYTLSEPVDMSFIGLLGSFGSVEKKVMGDLVMFTFQKDEWFTLKGMSDDPIFYTTCQKSDSKAAEEFIDNLLTTYNNQQQEDGSGV</sequence>
<name>A0A8F5VL15_METHU</name>
<organism evidence="1 2">
    <name type="scientific">Methanospirillum hungatei</name>
    <dbReference type="NCBI Taxonomy" id="2203"/>
    <lineage>
        <taxon>Archaea</taxon>
        <taxon>Methanobacteriati</taxon>
        <taxon>Methanobacteriota</taxon>
        <taxon>Stenosarchaea group</taxon>
        <taxon>Methanomicrobia</taxon>
        <taxon>Methanomicrobiales</taxon>
        <taxon>Methanospirillaceae</taxon>
        <taxon>Methanospirillum</taxon>
    </lineage>
</organism>